<proteinExistence type="predicted"/>
<keyword evidence="2" id="KW-0548">Nucleotidyltransferase</keyword>
<feature type="domain" description="Reverse transcriptase" evidence="1">
    <location>
        <begin position="1"/>
        <end position="155"/>
    </location>
</feature>
<dbReference type="PANTHER" id="PTHR36688:SF1">
    <property type="entry name" value="ENDONUCLEASE_EXONUCLEASE_PHOSPHATASE DOMAIN-CONTAINING PROTEIN"/>
    <property type="match status" value="1"/>
</dbReference>
<evidence type="ECO:0000313" key="3">
    <source>
        <dbReference type="Proteomes" id="UP000499080"/>
    </source>
</evidence>
<keyword evidence="2" id="KW-0695">RNA-directed DNA polymerase</keyword>
<dbReference type="Pfam" id="PF00078">
    <property type="entry name" value="RVT_1"/>
    <property type="match status" value="1"/>
</dbReference>
<dbReference type="GO" id="GO:0003964">
    <property type="term" value="F:RNA-directed DNA polymerase activity"/>
    <property type="evidence" value="ECO:0007669"/>
    <property type="project" value="UniProtKB-KW"/>
</dbReference>
<protein>
    <submittedName>
        <fullName evidence="2">RNA-directed DNA polymerase from mobile element jockey</fullName>
    </submittedName>
</protein>
<accession>A0A4Y2FYL5</accession>
<evidence type="ECO:0000313" key="2">
    <source>
        <dbReference type="EMBL" id="GBM45596.1"/>
    </source>
</evidence>
<dbReference type="PANTHER" id="PTHR36688">
    <property type="entry name" value="ENDO/EXONUCLEASE/PHOSPHATASE DOMAIN-CONTAINING PROTEIN"/>
    <property type="match status" value="1"/>
</dbReference>
<dbReference type="Proteomes" id="UP000499080">
    <property type="component" value="Unassembled WGS sequence"/>
</dbReference>
<evidence type="ECO:0000259" key="1">
    <source>
        <dbReference type="PROSITE" id="PS50878"/>
    </source>
</evidence>
<dbReference type="InterPro" id="IPR052560">
    <property type="entry name" value="RdDP_mobile_element"/>
</dbReference>
<dbReference type="EMBL" id="BGPR01001105">
    <property type="protein sequence ID" value="GBM45596.1"/>
    <property type="molecule type" value="Genomic_DNA"/>
</dbReference>
<name>A0A4Y2FYL5_ARAVE</name>
<comment type="caution">
    <text evidence="2">The sequence shown here is derived from an EMBL/GenBank/DDBJ whole genome shotgun (WGS) entry which is preliminary data.</text>
</comment>
<reference evidence="2 3" key="1">
    <citation type="journal article" date="2019" name="Sci. Rep.">
        <title>Orb-weaving spider Araneus ventricosus genome elucidates the spidroin gene catalogue.</title>
        <authorList>
            <person name="Kono N."/>
            <person name="Nakamura H."/>
            <person name="Ohtoshi R."/>
            <person name="Moran D.A.P."/>
            <person name="Shinohara A."/>
            <person name="Yoshida Y."/>
            <person name="Fujiwara M."/>
            <person name="Mori M."/>
            <person name="Tomita M."/>
            <person name="Arakawa K."/>
        </authorList>
    </citation>
    <scope>NUCLEOTIDE SEQUENCE [LARGE SCALE GENOMIC DNA]</scope>
</reference>
<organism evidence="2 3">
    <name type="scientific">Araneus ventricosus</name>
    <name type="common">Orbweaver spider</name>
    <name type="synonym">Epeira ventricosa</name>
    <dbReference type="NCBI Taxonomy" id="182803"/>
    <lineage>
        <taxon>Eukaryota</taxon>
        <taxon>Metazoa</taxon>
        <taxon>Ecdysozoa</taxon>
        <taxon>Arthropoda</taxon>
        <taxon>Chelicerata</taxon>
        <taxon>Arachnida</taxon>
        <taxon>Araneae</taxon>
        <taxon>Araneomorphae</taxon>
        <taxon>Entelegynae</taxon>
        <taxon>Araneoidea</taxon>
        <taxon>Araneidae</taxon>
        <taxon>Araneus</taxon>
    </lineage>
</organism>
<dbReference type="AlphaFoldDB" id="A0A4Y2FYL5"/>
<gene>
    <name evidence="2" type="primary">jockeypol_258</name>
    <name evidence="2" type="ORF">AVEN_86537_1</name>
</gene>
<keyword evidence="3" id="KW-1185">Reference proteome</keyword>
<sequence length="253" mass="29421">MMLPAGKNVTSRFTAGLLKEGRKIIRKFQVKSNQVLSTFGNIQAETPKGSSLSSTLYNIFNSDFPRNDKVLNCLFADDSAILTQGRNIRFIIKTLQSQLDSIEYWCTKWRVAINTDKTKAILFRKGHSSKVLKTLSFMDEDLTWENQVKYFGLIVHIKLSFRKHAKYNSDKFWNKVHMIIPLIGRHSPLSLNNKVILFKQILRPILTYSAPIWCTTAKTHRRKIQTLRNKILRIITNTPWFVRNDVIHKDLKI</sequence>
<dbReference type="InterPro" id="IPR000477">
    <property type="entry name" value="RT_dom"/>
</dbReference>
<keyword evidence="2" id="KW-0808">Transferase</keyword>
<dbReference type="OrthoDB" id="6433969at2759"/>
<dbReference type="PROSITE" id="PS50878">
    <property type="entry name" value="RT_POL"/>
    <property type="match status" value="1"/>
</dbReference>